<dbReference type="RefSeq" id="XP_020074111.1">
    <property type="nucleotide sequence ID" value="XM_020221821.1"/>
</dbReference>
<dbReference type="OrthoDB" id="4095418at2759"/>
<organism evidence="2 3">
    <name type="scientific">Hyphopichia burtonii NRRL Y-1933</name>
    <dbReference type="NCBI Taxonomy" id="984485"/>
    <lineage>
        <taxon>Eukaryota</taxon>
        <taxon>Fungi</taxon>
        <taxon>Dikarya</taxon>
        <taxon>Ascomycota</taxon>
        <taxon>Saccharomycotina</taxon>
        <taxon>Pichiomycetes</taxon>
        <taxon>Debaryomycetaceae</taxon>
        <taxon>Hyphopichia</taxon>
    </lineage>
</organism>
<feature type="chain" id="PRO_5009162240" description="Nucleotide exchange factor SIL1" evidence="1">
    <location>
        <begin position="20"/>
        <end position="345"/>
    </location>
</feature>
<evidence type="ECO:0000256" key="1">
    <source>
        <dbReference type="SAM" id="SignalP"/>
    </source>
</evidence>
<accession>A0A1E4RCQ4</accession>
<dbReference type="AlphaFoldDB" id="A0A1E4RCQ4"/>
<evidence type="ECO:0008006" key="4">
    <source>
        <dbReference type="Google" id="ProtNLM"/>
    </source>
</evidence>
<dbReference type="Proteomes" id="UP000095085">
    <property type="component" value="Unassembled WGS sequence"/>
</dbReference>
<reference evidence="3" key="1">
    <citation type="submission" date="2016-05" db="EMBL/GenBank/DDBJ databases">
        <title>Comparative genomics of biotechnologically important yeasts.</title>
        <authorList>
            <consortium name="DOE Joint Genome Institute"/>
            <person name="Riley R."/>
            <person name="Haridas S."/>
            <person name="Wolfe K.H."/>
            <person name="Lopes M.R."/>
            <person name="Hittinger C.T."/>
            <person name="Goker M."/>
            <person name="Salamov A."/>
            <person name="Wisecaver J."/>
            <person name="Long T.M."/>
            <person name="Aerts A.L."/>
            <person name="Barry K."/>
            <person name="Choi C."/>
            <person name="Clum A."/>
            <person name="Coughlan A.Y."/>
            <person name="Deshpande S."/>
            <person name="Douglass A.P."/>
            <person name="Hanson S.J."/>
            <person name="Klenk H.-P."/>
            <person name="Labutti K."/>
            <person name="Lapidus A."/>
            <person name="Lindquist E."/>
            <person name="Lipzen A."/>
            <person name="Meier-Kolthoff J.P."/>
            <person name="Ohm R.A."/>
            <person name="Otillar R.P."/>
            <person name="Pangilinan J."/>
            <person name="Peng Y."/>
            <person name="Rokas A."/>
            <person name="Rosa C.A."/>
            <person name="Scheuner C."/>
            <person name="Sibirny A.A."/>
            <person name="Slot J.C."/>
            <person name="Stielow J.B."/>
            <person name="Sun H."/>
            <person name="Kurtzman C.P."/>
            <person name="Blackwell M."/>
            <person name="Grigoriev I.V."/>
            <person name="Jeffries T.W."/>
        </authorList>
    </citation>
    <scope>NUCLEOTIDE SEQUENCE [LARGE SCALE GENOMIC DNA]</scope>
    <source>
        <strain evidence="3">NRRL Y-1933</strain>
    </source>
</reference>
<dbReference type="EMBL" id="KV454545">
    <property type="protein sequence ID" value="ODV65044.1"/>
    <property type="molecule type" value="Genomic_DNA"/>
</dbReference>
<gene>
    <name evidence="2" type="ORF">HYPBUDRAFT_153947</name>
</gene>
<evidence type="ECO:0000313" key="2">
    <source>
        <dbReference type="EMBL" id="ODV65044.1"/>
    </source>
</evidence>
<name>A0A1E4RCQ4_9ASCO</name>
<proteinExistence type="predicted"/>
<sequence length="345" mass="38674">MKAFGILITWFLVISSVFAYTSIPTTDTFDIPEEYDDNPYSMLDEIMQQILWMTDSSFEKRDQTSTIADLLQSVNQSGIIIDLLHEIAGSQALIDNIANATIDILRNGIHLNSTLKIDINSTELMRRVIKSGVINSTLDVLFFNVPYRNFLSDCLGDMLARNPWVAKLLVELGNGKDLTVPFLANLIENTTSKASNWDQVRNQGKTVKINTRDDNEGTAKEFFQNIVSHVLNSRLAETSIDTILEAVNQSQIVPYLVLQVINDTEIKGMALELVSKVYNSGVLNDIDTNKYYSDAKKENVLSTGVQVALTDPVYAPPLARILQRMELRGIFQQVQWNLYGGPDKS</sequence>
<evidence type="ECO:0000313" key="3">
    <source>
        <dbReference type="Proteomes" id="UP000095085"/>
    </source>
</evidence>
<protein>
    <recommendedName>
        <fullName evidence="4">Nucleotide exchange factor SIL1</fullName>
    </recommendedName>
</protein>
<keyword evidence="1" id="KW-0732">Signal</keyword>
<keyword evidence="3" id="KW-1185">Reference proteome</keyword>
<dbReference type="GeneID" id="30996370"/>
<dbReference type="STRING" id="984485.A0A1E4RCQ4"/>
<feature type="signal peptide" evidence="1">
    <location>
        <begin position="1"/>
        <end position="19"/>
    </location>
</feature>